<protein>
    <submittedName>
        <fullName evidence="4">SDR family NAD(P)-dependent oxidoreductase</fullName>
    </submittedName>
</protein>
<comment type="similarity">
    <text evidence="1">Belongs to the short-chain dehydrogenases/reductases (SDR) family.</text>
</comment>
<dbReference type="SUPFAM" id="SSF51735">
    <property type="entry name" value="NAD(P)-binding Rossmann-fold domains"/>
    <property type="match status" value="1"/>
</dbReference>
<dbReference type="Pfam" id="PF13561">
    <property type="entry name" value="adh_short_C2"/>
    <property type="match status" value="1"/>
</dbReference>
<sequence>MEIPLSGKRVLVTGGTRGIGAAITLAFARAGANVLTCSRTGGEAADRLARELKATPGEHHIVTADVSRSEDVGHLIDECRSRFGGLDVIVNNAGRITHVPIKDLDLAGWREILDTNLTSAYDVIHRAVPLLGPGASIINVGSGSALAGIHNRAHYTAAKAGLIGLTRSLNKELGPLGIRVNVLSPGVVQTEVELSEEVTSRYQQMTGLKRLGTPEELANVVLFLASDLASYVTGAVVPVDGGI</sequence>
<accession>A0ABN3EX04</accession>
<reference evidence="4 5" key="1">
    <citation type="journal article" date="2019" name="Int. J. Syst. Evol. Microbiol.">
        <title>The Global Catalogue of Microorganisms (GCM) 10K type strain sequencing project: providing services to taxonomists for standard genome sequencing and annotation.</title>
        <authorList>
            <consortium name="The Broad Institute Genomics Platform"/>
            <consortium name="The Broad Institute Genome Sequencing Center for Infectious Disease"/>
            <person name="Wu L."/>
            <person name="Ma J."/>
        </authorList>
    </citation>
    <scope>NUCLEOTIDE SEQUENCE [LARGE SCALE GENOMIC DNA]</scope>
    <source>
        <strain evidence="4 5">JCM 7356</strain>
    </source>
</reference>
<evidence type="ECO:0000313" key="4">
    <source>
        <dbReference type="EMBL" id="GAA2273873.1"/>
    </source>
</evidence>
<proteinExistence type="inferred from homology"/>
<dbReference type="InterPro" id="IPR057326">
    <property type="entry name" value="KR_dom"/>
</dbReference>
<dbReference type="CDD" id="cd05233">
    <property type="entry name" value="SDR_c"/>
    <property type="match status" value="1"/>
</dbReference>
<name>A0ABN3EX04_9ACTN</name>
<gene>
    <name evidence="4" type="ORF">GCM10010430_69740</name>
</gene>
<dbReference type="Gene3D" id="3.40.50.720">
    <property type="entry name" value="NAD(P)-binding Rossmann-like Domain"/>
    <property type="match status" value="1"/>
</dbReference>
<evidence type="ECO:0000256" key="1">
    <source>
        <dbReference type="ARBA" id="ARBA00006484"/>
    </source>
</evidence>
<feature type="domain" description="Ketoreductase" evidence="3">
    <location>
        <begin position="8"/>
        <end position="186"/>
    </location>
</feature>
<dbReference type="PRINTS" id="PR00080">
    <property type="entry name" value="SDRFAMILY"/>
</dbReference>
<evidence type="ECO:0000256" key="2">
    <source>
        <dbReference type="ARBA" id="ARBA00023002"/>
    </source>
</evidence>
<dbReference type="SMART" id="SM00822">
    <property type="entry name" value="PKS_KR"/>
    <property type="match status" value="1"/>
</dbReference>
<keyword evidence="5" id="KW-1185">Reference proteome</keyword>
<organism evidence="4 5">
    <name type="scientific">Kitasatospora cystarginea</name>
    <dbReference type="NCBI Taxonomy" id="58350"/>
    <lineage>
        <taxon>Bacteria</taxon>
        <taxon>Bacillati</taxon>
        <taxon>Actinomycetota</taxon>
        <taxon>Actinomycetes</taxon>
        <taxon>Kitasatosporales</taxon>
        <taxon>Streptomycetaceae</taxon>
        <taxon>Kitasatospora</taxon>
    </lineage>
</organism>
<keyword evidence="2" id="KW-0560">Oxidoreductase</keyword>
<dbReference type="InterPro" id="IPR036291">
    <property type="entry name" value="NAD(P)-bd_dom_sf"/>
</dbReference>
<dbReference type="InterPro" id="IPR002347">
    <property type="entry name" value="SDR_fam"/>
</dbReference>
<dbReference type="RefSeq" id="WP_344640580.1">
    <property type="nucleotide sequence ID" value="NZ_BAAATR010000048.1"/>
</dbReference>
<comment type="caution">
    <text evidence="4">The sequence shown here is derived from an EMBL/GenBank/DDBJ whole genome shotgun (WGS) entry which is preliminary data.</text>
</comment>
<dbReference type="PANTHER" id="PTHR42760:SF133">
    <property type="entry name" value="3-OXOACYL-[ACYL-CARRIER-PROTEIN] REDUCTASE"/>
    <property type="match status" value="1"/>
</dbReference>
<dbReference type="Proteomes" id="UP001500305">
    <property type="component" value="Unassembled WGS sequence"/>
</dbReference>
<evidence type="ECO:0000313" key="5">
    <source>
        <dbReference type="Proteomes" id="UP001500305"/>
    </source>
</evidence>
<dbReference type="PANTHER" id="PTHR42760">
    <property type="entry name" value="SHORT-CHAIN DEHYDROGENASES/REDUCTASES FAMILY MEMBER"/>
    <property type="match status" value="1"/>
</dbReference>
<dbReference type="EMBL" id="BAAATR010000048">
    <property type="protein sequence ID" value="GAA2273873.1"/>
    <property type="molecule type" value="Genomic_DNA"/>
</dbReference>
<evidence type="ECO:0000259" key="3">
    <source>
        <dbReference type="SMART" id="SM00822"/>
    </source>
</evidence>
<dbReference type="PRINTS" id="PR00081">
    <property type="entry name" value="GDHRDH"/>
</dbReference>